<dbReference type="GO" id="GO:0071944">
    <property type="term" value="C:cell periphery"/>
    <property type="evidence" value="ECO:0007669"/>
    <property type="project" value="UniProtKB-ARBA"/>
</dbReference>
<protein>
    <submittedName>
        <fullName evidence="7">Uncharacterized protein</fullName>
    </submittedName>
</protein>
<dbReference type="EMBL" id="CP031385">
    <property type="protein sequence ID" value="QPG94673.1"/>
    <property type="molecule type" value="Genomic_DNA"/>
</dbReference>
<feature type="compositionally biased region" description="Basic and acidic residues" evidence="5">
    <location>
        <begin position="260"/>
        <end position="279"/>
    </location>
</feature>
<evidence type="ECO:0000256" key="2">
    <source>
        <dbReference type="ARBA" id="ARBA00022692"/>
    </source>
</evidence>
<dbReference type="Proteomes" id="UP000594364">
    <property type="component" value="Chromosome 1"/>
</dbReference>
<dbReference type="AlphaFoldDB" id="A0A7S9KLW9"/>
<proteinExistence type="predicted"/>
<evidence type="ECO:0000256" key="6">
    <source>
        <dbReference type="SAM" id="Phobius"/>
    </source>
</evidence>
<dbReference type="InterPro" id="IPR051694">
    <property type="entry name" value="Immunoregulatory_rcpt-like"/>
</dbReference>
<name>A0A7S9KLW9_EPIFF</name>
<evidence type="ECO:0000256" key="3">
    <source>
        <dbReference type="ARBA" id="ARBA00022989"/>
    </source>
</evidence>
<dbReference type="PANTHER" id="PTHR15549">
    <property type="entry name" value="PAIRED IMMUNOGLOBULIN-LIKE TYPE 2 RECEPTOR"/>
    <property type="match status" value="1"/>
</dbReference>
<evidence type="ECO:0000256" key="5">
    <source>
        <dbReference type="SAM" id="MobiDB-lite"/>
    </source>
</evidence>
<feature type="compositionally biased region" description="Low complexity" evidence="5">
    <location>
        <begin position="164"/>
        <end position="198"/>
    </location>
</feature>
<keyword evidence="8" id="KW-1185">Reference proteome</keyword>
<feature type="region of interest" description="Disordered" evidence="5">
    <location>
        <begin position="255"/>
        <end position="279"/>
    </location>
</feature>
<feature type="compositionally biased region" description="Basic and acidic residues" evidence="5">
    <location>
        <begin position="365"/>
        <end position="375"/>
    </location>
</feature>
<evidence type="ECO:0000256" key="4">
    <source>
        <dbReference type="ARBA" id="ARBA00023136"/>
    </source>
</evidence>
<gene>
    <name evidence="7" type="ORF">C2857_006701</name>
</gene>
<keyword evidence="4 6" id="KW-0472">Membrane</keyword>
<feature type="transmembrane region" description="Helical" evidence="6">
    <location>
        <begin position="227"/>
        <end position="250"/>
    </location>
</feature>
<comment type="subcellular location">
    <subcellularLocation>
        <location evidence="1">Membrane</location>
        <topology evidence="1">Single-pass membrane protein</topology>
    </subcellularLocation>
</comment>
<reference evidence="7 8" key="1">
    <citation type="journal article" date="2018" name="PLoS Genet.">
        <title>Repeat elements organise 3D genome structure and mediate transcription in the filamentous fungus Epichloe festucae.</title>
        <authorList>
            <person name="Winter D.J."/>
            <person name="Ganley A.R.D."/>
            <person name="Young C.A."/>
            <person name="Liachko I."/>
            <person name="Schardl C.L."/>
            <person name="Dupont P.Y."/>
            <person name="Berry D."/>
            <person name="Ram A."/>
            <person name="Scott B."/>
            <person name="Cox M.P."/>
        </authorList>
    </citation>
    <scope>NUCLEOTIDE SEQUENCE [LARGE SCALE GENOMIC DNA]</scope>
    <source>
        <strain evidence="7 8">Fl1</strain>
    </source>
</reference>
<dbReference type="GO" id="GO:0016020">
    <property type="term" value="C:membrane"/>
    <property type="evidence" value="ECO:0007669"/>
    <property type="project" value="UniProtKB-SubCell"/>
</dbReference>
<feature type="region of interest" description="Disordered" evidence="5">
    <location>
        <begin position="365"/>
        <end position="403"/>
    </location>
</feature>
<dbReference type="PANTHER" id="PTHR15549:SF34">
    <property type="entry name" value="MID2 DOMAIN-CONTAINING PROTEIN"/>
    <property type="match status" value="1"/>
</dbReference>
<feature type="region of interest" description="Disordered" evidence="5">
    <location>
        <begin position="164"/>
        <end position="221"/>
    </location>
</feature>
<dbReference type="OrthoDB" id="5386093at2759"/>
<keyword evidence="2 6" id="KW-0812">Transmembrane</keyword>
<dbReference type="Gene3D" id="1.20.5.510">
    <property type="entry name" value="Single helix bin"/>
    <property type="match status" value="1"/>
</dbReference>
<evidence type="ECO:0000313" key="7">
    <source>
        <dbReference type="EMBL" id="QPG94673.1"/>
    </source>
</evidence>
<keyword evidence="3 6" id="KW-1133">Transmembrane helix</keyword>
<organism evidence="7 8">
    <name type="scientific">Epichloe festucae (strain Fl1)</name>
    <dbReference type="NCBI Taxonomy" id="877507"/>
    <lineage>
        <taxon>Eukaryota</taxon>
        <taxon>Fungi</taxon>
        <taxon>Dikarya</taxon>
        <taxon>Ascomycota</taxon>
        <taxon>Pezizomycotina</taxon>
        <taxon>Sordariomycetes</taxon>
        <taxon>Hypocreomycetidae</taxon>
        <taxon>Hypocreales</taxon>
        <taxon>Clavicipitaceae</taxon>
        <taxon>Epichloe</taxon>
    </lineage>
</organism>
<accession>A0A7S9KLW9</accession>
<feature type="compositionally biased region" description="Low complexity" evidence="5">
    <location>
        <begin position="208"/>
        <end position="220"/>
    </location>
</feature>
<sequence length="403" mass="42514">MAASHVLPRETNSFEAQVPLNVVSWPILATQAPVSPNQPLRRQSNTVCGYIGGDPNLPATCLAGSHCAADVEHGAIGCCPDDGSCKGGIFTGCVDRNSGPQTMADPYIYTCRGRNVCYKNQFEGGYFQYGCGTASDLATTVVPSASGMAALRLTTISVQLTATPTPLSRPTSLSSESTETSGTGSISSTSSSTDSGLPAVSDGPPPSTTDSAAAPSSDGSNPKNTGAIIGGAVGGVAFIFTLVALGLFLWRRRSKRNRRRSADAQDPKHMRSMAPDHDRFEPYTSRQEVSEIRPPADIAPINRNSDGVSTESGVLGSILLQPHQLGDVEDVVSRNGGPSGESDRVPLNRELDEFSHGFNAALERIEPDSDAETQHSESYPGPRRGGGGGVLWQQNRRRNRNLV</sequence>
<evidence type="ECO:0000313" key="8">
    <source>
        <dbReference type="Proteomes" id="UP000594364"/>
    </source>
</evidence>
<evidence type="ECO:0000256" key="1">
    <source>
        <dbReference type="ARBA" id="ARBA00004167"/>
    </source>
</evidence>